<sequence>MDNKRLGRDINTFWDEHIIPALVDYIKIPNKSPVFEPDWESKGHMDSVLDLAVKWAN</sequence>
<dbReference type="AlphaFoldDB" id="A0A381TA92"/>
<reference evidence="1" key="1">
    <citation type="submission" date="2018-05" db="EMBL/GenBank/DDBJ databases">
        <authorList>
            <person name="Lanie J.A."/>
            <person name="Ng W.-L."/>
            <person name="Kazmierczak K.M."/>
            <person name="Andrzejewski T.M."/>
            <person name="Davidsen T.M."/>
            <person name="Wayne K.J."/>
            <person name="Tettelin H."/>
            <person name="Glass J.I."/>
            <person name="Rusch D."/>
            <person name="Podicherti R."/>
            <person name="Tsui H.-C.T."/>
            <person name="Winkler M.E."/>
        </authorList>
    </citation>
    <scope>NUCLEOTIDE SEQUENCE</scope>
</reference>
<organism evidence="1">
    <name type="scientific">marine metagenome</name>
    <dbReference type="NCBI Taxonomy" id="408172"/>
    <lineage>
        <taxon>unclassified sequences</taxon>
        <taxon>metagenomes</taxon>
        <taxon>ecological metagenomes</taxon>
    </lineage>
</organism>
<gene>
    <name evidence="1" type="ORF">METZ01_LOCUS65956</name>
</gene>
<evidence type="ECO:0000313" key="1">
    <source>
        <dbReference type="EMBL" id="SVA13102.1"/>
    </source>
</evidence>
<name>A0A381TA92_9ZZZZ</name>
<protein>
    <submittedName>
        <fullName evidence="1">Uncharacterized protein</fullName>
    </submittedName>
</protein>
<dbReference type="EMBL" id="UINC01004271">
    <property type="protein sequence ID" value="SVA13102.1"/>
    <property type="molecule type" value="Genomic_DNA"/>
</dbReference>
<dbReference type="Gene3D" id="3.40.630.10">
    <property type="entry name" value="Zn peptidases"/>
    <property type="match status" value="1"/>
</dbReference>
<accession>A0A381TA92</accession>
<feature type="non-terminal residue" evidence="1">
    <location>
        <position position="57"/>
    </location>
</feature>
<proteinExistence type="predicted"/>